<keyword evidence="14" id="KW-1185">Reference proteome</keyword>
<evidence type="ECO:0000313" key="14">
    <source>
        <dbReference type="Proteomes" id="UP001199044"/>
    </source>
</evidence>
<evidence type="ECO:0000256" key="3">
    <source>
        <dbReference type="ARBA" id="ARBA00022448"/>
    </source>
</evidence>
<accession>A0ABS7YLR3</accession>
<comment type="caution">
    <text evidence="13">The sequence shown here is derived from an EMBL/GenBank/DDBJ whole genome shotgun (WGS) entry which is preliminary data.</text>
</comment>
<proteinExistence type="inferred from homology"/>
<gene>
    <name evidence="13" type="primary">gspL</name>
    <name evidence="13" type="ORF">LDJ79_09215</name>
</gene>
<evidence type="ECO:0000256" key="4">
    <source>
        <dbReference type="ARBA" id="ARBA00022475"/>
    </source>
</evidence>
<dbReference type="Pfam" id="PF12693">
    <property type="entry name" value="GspL_C"/>
    <property type="match status" value="1"/>
</dbReference>
<dbReference type="Gene3D" id="3.30.420.380">
    <property type="match status" value="1"/>
</dbReference>
<feature type="domain" description="GspL cytoplasmic actin-ATPase-like" evidence="11">
    <location>
        <begin position="5"/>
        <end position="241"/>
    </location>
</feature>
<keyword evidence="4" id="KW-1003">Cell membrane</keyword>
<evidence type="ECO:0000259" key="12">
    <source>
        <dbReference type="Pfam" id="PF12693"/>
    </source>
</evidence>
<dbReference type="InterPro" id="IPR043129">
    <property type="entry name" value="ATPase_NBD"/>
</dbReference>
<protein>
    <recommendedName>
        <fullName evidence="10">Type II secretion system protein L</fullName>
        <shortName evidence="10">T2SS protein L</shortName>
    </recommendedName>
</protein>
<evidence type="ECO:0000256" key="1">
    <source>
        <dbReference type="ARBA" id="ARBA00004377"/>
    </source>
</evidence>
<dbReference type="NCBIfam" id="TIGR01709">
    <property type="entry name" value="typeII_sec_gspL"/>
    <property type="match status" value="1"/>
</dbReference>
<evidence type="ECO:0000256" key="9">
    <source>
        <dbReference type="ARBA" id="ARBA00023136"/>
    </source>
</evidence>
<comment type="subcellular location">
    <subcellularLocation>
        <location evidence="1">Cell inner membrane</location>
        <topology evidence="1">Single-pass membrane protein</topology>
    </subcellularLocation>
</comment>
<reference evidence="14" key="1">
    <citation type="submission" date="2023-07" db="EMBL/GenBank/DDBJ databases">
        <title>Molecular identification of indigenous halophilic bacteria isolated from red sea cost, biodegradation of synthetic dyes and assessment of degraded metabolite toxicity.</title>
        <authorList>
            <person name="Chaieb K."/>
            <person name="Altayb H.N."/>
        </authorList>
    </citation>
    <scope>NUCLEOTIDE SEQUENCE [LARGE SCALE GENOMIC DNA]</scope>
    <source>
        <strain evidence="14">K20</strain>
    </source>
</reference>
<comment type="function">
    <text evidence="10">Inner membrane component of the type II secretion system required for the energy-dependent secretion of extracellular factors such as proteases and toxins from the periplasm.</text>
</comment>
<dbReference type="InterPro" id="IPR024230">
    <property type="entry name" value="GspL_cyto_dom"/>
</dbReference>
<dbReference type="Gene3D" id="3.30.1360.100">
    <property type="entry name" value="General secretion pathway protein M, EpsM"/>
    <property type="match status" value="1"/>
</dbReference>
<dbReference type="EMBL" id="JAIWIU010000055">
    <property type="protein sequence ID" value="MCA2016288.1"/>
    <property type="molecule type" value="Genomic_DNA"/>
</dbReference>
<name>A0ABS7YLR3_9VIBR</name>
<evidence type="ECO:0000313" key="13">
    <source>
        <dbReference type="EMBL" id="MCA2016288.1"/>
    </source>
</evidence>
<dbReference type="InterPro" id="IPR007812">
    <property type="entry name" value="T2SS_protein-GspL"/>
</dbReference>
<keyword evidence="3 10" id="KW-0813">Transport</keyword>
<dbReference type="InterPro" id="IPR025691">
    <property type="entry name" value="GspL_pp_dom"/>
</dbReference>
<organism evidence="13 14">
    <name type="scientific">Vibrio tritonius</name>
    <dbReference type="NCBI Taxonomy" id="1435069"/>
    <lineage>
        <taxon>Bacteria</taxon>
        <taxon>Pseudomonadati</taxon>
        <taxon>Pseudomonadota</taxon>
        <taxon>Gammaproteobacteria</taxon>
        <taxon>Vibrionales</taxon>
        <taxon>Vibrionaceae</taxon>
        <taxon>Vibrio</taxon>
    </lineage>
</organism>
<evidence type="ECO:0000256" key="6">
    <source>
        <dbReference type="ARBA" id="ARBA00022692"/>
    </source>
</evidence>
<dbReference type="Proteomes" id="UP001199044">
    <property type="component" value="Unassembled WGS sequence"/>
</dbReference>
<dbReference type="Pfam" id="PF05134">
    <property type="entry name" value="T2SSL"/>
    <property type="match status" value="1"/>
</dbReference>
<feature type="domain" description="GspL periplasmic" evidence="12">
    <location>
        <begin position="246"/>
        <end position="403"/>
    </location>
</feature>
<evidence type="ECO:0000256" key="10">
    <source>
        <dbReference type="PIRNR" id="PIRNR015761"/>
    </source>
</evidence>
<evidence type="ECO:0000256" key="2">
    <source>
        <dbReference type="ARBA" id="ARBA00005318"/>
    </source>
</evidence>
<keyword evidence="5" id="KW-0997">Cell inner membrane</keyword>
<evidence type="ECO:0000256" key="8">
    <source>
        <dbReference type="ARBA" id="ARBA00022989"/>
    </source>
</evidence>
<evidence type="ECO:0000256" key="5">
    <source>
        <dbReference type="ARBA" id="ARBA00022519"/>
    </source>
</evidence>
<sequence length="404" mass="45362">MSEFLTVRLSSQKESPILWLVWSTDQQDVIASGELAGWSELQELAEYAVQRKTLVLLSASDLVLTQVPIPQGGSRQFESMLPYLIEDDVAQDVDDLHFAVLGKLNGTAYVAGVDAQWLKDCLAAFHEVGISVKRVMPDVLALPQADTPLTAAQLGQQWLIRKGEWEGVTIDESWLPVLVESEWVKEEHSPLALTAYTKLPKLPLDSDQPWEVKPSDMVMKLLAQGATENRMSLLTGPFKTKSSWGKYWHIWRLPAFAAVLFMVVSLLHSSFMAYRFEEQAQAYHAESERIFRSVFPGKRKIPTVSYLKRQMEGEVRLLSGSATEGGVLTWLQALPNTLGSVKEMHIKSIKFDGEKDELRIEASSNDFQSFEQARVKLEEHYQVQQGQLSKDGDAVLGSFVLHAK</sequence>
<keyword evidence="9" id="KW-0472">Membrane</keyword>
<evidence type="ECO:0000259" key="11">
    <source>
        <dbReference type="Pfam" id="PF05134"/>
    </source>
</evidence>
<dbReference type="RefSeq" id="WP_225250364.1">
    <property type="nucleotide sequence ID" value="NZ_JAIWIU010000055.1"/>
</dbReference>
<dbReference type="SUPFAM" id="SSF53067">
    <property type="entry name" value="Actin-like ATPase domain"/>
    <property type="match status" value="2"/>
</dbReference>
<dbReference type="PIRSF" id="PIRSF015761">
    <property type="entry name" value="Protein_L"/>
    <property type="match status" value="1"/>
</dbReference>
<keyword evidence="7 10" id="KW-0653">Protein transport</keyword>
<dbReference type="Gene3D" id="3.30.420.370">
    <property type="match status" value="1"/>
</dbReference>
<dbReference type="CDD" id="cd24017">
    <property type="entry name" value="ASKHA_T2SSL_N"/>
    <property type="match status" value="1"/>
</dbReference>
<keyword evidence="6" id="KW-0812">Transmembrane</keyword>
<comment type="similarity">
    <text evidence="2 10">Belongs to the GSP L family.</text>
</comment>
<keyword evidence="8" id="KW-1133">Transmembrane helix</keyword>
<evidence type="ECO:0000256" key="7">
    <source>
        <dbReference type="ARBA" id="ARBA00022927"/>
    </source>
</evidence>